<evidence type="ECO:0000313" key="6">
    <source>
        <dbReference type="Proteomes" id="UP000310636"/>
    </source>
</evidence>
<organism evidence="5 6">
    <name type="scientific">Cohnella fermenti</name>
    <dbReference type="NCBI Taxonomy" id="2565925"/>
    <lineage>
        <taxon>Bacteria</taxon>
        <taxon>Bacillati</taxon>
        <taxon>Bacillota</taxon>
        <taxon>Bacilli</taxon>
        <taxon>Bacillales</taxon>
        <taxon>Paenibacillaceae</taxon>
        <taxon>Cohnella</taxon>
    </lineage>
</organism>
<proteinExistence type="inferred from homology"/>
<dbReference type="PANTHER" id="PTHR35134">
    <property type="entry name" value="NUCLEOTIDASE YQFW-RELATED"/>
    <property type="match status" value="1"/>
</dbReference>
<keyword evidence="2 3" id="KW-0378">Hydrolase</keyword>
<dbReference type="InterPro" id="IPR036412">
    <property type="entry name" value="HAD-like_sf"/>
</dbReference>
<protein>
    <recommendedName>
        <fullName evidence="3">Nucleotidase</fullName>
        <ecNumber evidence="3">3.1.3.-</ecNumber>
    </recommendedName>
</protein>
<dbReference type="OrthoDB" id="573782at2"/>
<reference evidence="5 6" key="1">
    <citation type="submission" date="2019-04" db="EMBL/GenBank/DDBJ databases">
        <title>Cohnella sp. nov. isolated from preserved vegetables.</title>
        <authorList>
            <person name="Lin S.-Y."/>
            <person name="Hung M.-H."/>
            <person name="Young C.-C."/>
        </authorList>
    </citation>
    <scope>NUCLEOTIDE SEQUENCE [LARGE SCALE GENOMIC DNA]</scope>
    <source>
        <strain evidence="5 6">CC-MHH1044</strain>
    </source>
</reference>
<dbReference type="PANTHER" id="PTHR35134:SF2">
    <property type="entry name" value="NUCLEOTIDASE YQFW-RELATED"/>
    <property type="match status" value="1"/>
</dbReference>
<dbReference type="AlphaFoldDB" id="A0A4V3WGA2"/>
<accession>A0A4V3WGA2</accession>
<dbReference type="EC" id="3.1.3.-" evidence="3"/>
<comment type="caution">
    <text evidence="5">The sequence shown here is derived from an EMBL/GenBank/DDBJ whole genome shotgun (WGS) entry which is preliminary data.</text>
</comment>
<feature type="active site" description="Proton donor" evidence="4">
    <location>
        <position position="8"/>
    </location>
</feature>
<dbReference type="Pfam" id="PF06941">
    <property type="entry name" value="NT5C"/>
    <property type="match status" value="1"/>
</dbReference>
<comment type="similarity">
    <text evidence="1 3">Belongs to the 5'(3')-deoxyribonucleotidase family.</text>
</comment>
<sequence>MKFGFDIDDTLINLREHAFNLYQKKLNVSVEPEKFQALTGVPIHELFGLTREEGGRMWNTMRDEIYYTDCPPFPHAIEALQELIRQGHEVYYITARAPEHCERTKMWIEKAGFPVQEGSFYCGMGDAEKVHIIRRLGLDYYFDDKPAVLDTLTELPLKVYARDNSYNRHLDIPRITTWSELLDIVREAGE</sequence>
<dbReference type="Proteomes" id="UP000310636">
    <property type="component" value="Unassembled WGS sequence"/>
</dbReference>
<dbReference type="SUPFAM" id="SSF56784">
    <property type="entry name" value="HAD-like"/>
    <property type="match status" value="1"/>
</dbReference>
<dbReference type="InterPro" id="IPR010708">
    <property type="entry name" value="5'(3')-deoxyribonucleotidase"/>
</dbReference>
<dbReference type="InterPro" id="IPR009206">
    <property type="entry name" value="Nucleotidase_putative"/>
</dbReference>
<dbReference type="RefSeq" id="WP_136368631.1">
    <property type="nucleotide sequence ID" value="NZ_SSOB01000004.1"/>
</dbReference>
<evidence type="ECO:0000256" key="4">
    <source>
        <dbReference type="PIRSR" id="PIRSR610708-1"/>
    </source>
</evidence>
<feature type="active site" description="Nucleophile" evidence="4">
    <location>
        <position position="6"/>
    </location>
</feature>
<dbReference type="Gene3D" id="3.40.50.1000">
    <property type="entry name" value="HAD superfamily/HAD-like"/>
    <property type="match status" value="1"/>
</dbReference>
<dbReference type="GO" id="GO:0008253">
    <property type="term" value="F:5'-nucleotidase activity"/>
    <property type="evidence" value="ECO:0007669"/>
    <property type="project" value="InterPro"/>
</dbReference>
<dbReference type="InterPro" id="IPR023214">
    <property type="entry name" value="HAD_sf"/>
</dbReference>
<gene>
    <name evidence="5" type="ORF">E6C55_04760</name>
</gene>
<keyword evidence="6" id="KW-1185">Reference proteome</keyword>
<name>A0A4V3WGA2_9BACL</name>
<dbReference type="EMBL" id="SSOB01000004">
    <property type="protein sequence ID" value="THF83475.1"/>
    <property type="molecule type" value="Genomic_DNA"/>
</dbReference>
<evidence type="ECO:0000256" key="1">
    <source>
        <dbReference type="ARBA" id="ARBA00009589"/>
    </source>
</evidence>
<dbReference type="GO" id="GO:0009264">
    <property type="term" value="P:deoxyribonucleotide catabolic process"/>
    <property type="evidence" value="ECO:0007669"/>
    <property type="project" value="InterPro"/>
</dbReference>
<dbReference type="InterPro" id="IPR052419">
    <property type="entry name" value="5_3-deoxyribonucleotidase-like"/>
</dbReference>
<evidence type="ECO:0000256" key="2">
    <source>
        <dbReference type="ARBA" id="ARBA00022801"/>
    </source>
</evidence>
<evidence type="ECO:0000256" key="3">
    <source>
        <dbReference type="PIRNR" id="PIRNR021362"/>
    </source>
</evidence>
<dbReference type="PIRSF" id="PIRSF021362">
    <property type="entry name" value="UCP021362_HAD"/>
    <property type="match status" value="1"/>
</dbReference>
<evidence type="ECO:0000313" key="5">
    <source>
        <dbReference type="EMBL" id="THF83475.1"/>
    </source>
</evidence>